<keyword evidence="1" id="KW-0472">Membrane</keyword>
<feature type="transmembrane region" description="Helical" evidence="1">
    <location>
        <begin position="184"/>
        <end position="208"/>
    </location>
</feature>
<keyword evidence="3" id="KW-1185">Reference proteome</keyword>
<organism evidence="2 3">
    <name type="scientific">Chitinophaga arvensicola</name>
    <dbReference type="NCBI Taxonomy" id="29529"/>
    <lineage>
        <taxon>Bacteria</taxon>
        <taxon>Pseudomonadati</taxon>
        <taxon>Bacteroidota</taxon>
        <taxon>Chitinophagia</taxon>
        <taxon>Chitinophagales</taxon>
        <taxon>Chitinophagaceae</taxon>
        <taxon>Chitinophaga</taxon>
    </lineage>
</organism>
<dbReference type="RefSeq" id="WP_089903686.1">
    <property type="nucleotide sequence ID" value="NZ_FOJG01000002.1"/>
</dbReference>
<dbReference type="AlphaFoldDB" id="A0A1I0SDT1"/>
<dbReference type="EMBL" id="FOJG01000002">
    <property type="protein sequence ID" value="SEW56314.1"/>
    <property type="molecule type" value="Genomic_DNA"/>
</dbReference>
<name>A0A1I0SDT1_9BACT</name>
<feature type="transmembrane region" description="Helical" evidence="1">
    <location>
        <begin position="117"/>
        <end position="135"/>
    </location>
</feature>
<dbReference type="InterPro" id="IPR049713">
    <property type="entry name" value="Pr6Pr-like"/>
</dbReference>
<sequence length="212" mass="24303">MTSQQSYFQKIFLAILFCLAWFALIPQFFLTITAGKLPWFETVIRYFSYFTLLTNAMVAIYATKRLFAPDSKWGRFFAGAQSATAIAVYIAIVGLIYNLVLRRLYNMVGLQAILNEVQHVIVPVAFVLYWCVFVNKSTLQWKNFLPWLWYPLVYVIFILIRGAFSNFYPYPFIDAGNLGLQQTLINAAGMGVMFILVSLAFIGIGKLWPPKK</sequence>
<dbReference type="STRING" id="29529.SAMN04488122_6624"/>
<dbReference type="OrthoDB" id="9809977at2"/>
<evidence type="ECO:0000313" key="2">
    <source>
        <dbReference type="EMBL" id="SEW56314.1"/>
    </source>
</evidence>
<accession>A0A1I0SDT1</accession>
<proteinExistence type="predicted"/>
<evidence type="ECO:0000256" key="1">
    <source>
        <dbReference type="SAM" id="Phobius"/>
    </source>
</evidence>
<feature type="transmembrane region" description="Helical" evidence="1">
    <location>
        <begin position="76"/>
        <end position="97"/>
    </location>
</feature>
<dbReference type="Proteomes" id="UP000199310">
    <property type="component" value="Unassembled WGS sequence"/>
</dbReference>
<keyword evidence="1" id="KW-0812">Transmembrane</keyword>
<feature type="transmembrane region" description="Helical" evidence="1">
    <location>
        <begin position="46"/>
        <end position="64"/>
    </location>
</feature>
<keyword evidence="1" id="KW-1133">Transmembrane helix</keyword>
<evidence type="ECO:0008006" key="4">
    <source>
        <dbReference type="Google" id="ProtNLM"/>
    </source>
</evidence>
<protein>
    <recommendedName>
        <fullName evidence="4">FAR-17a/AIG1-like protein</fullName>
    </recommendedName>
</protein>
<gene>
    <name evidence="2" type="ORF">SAMN04488122_6624</name>
</gene>
<evidence type="ECO:0000313" key="3">
    <source>
        <dbReference type="Proteomes" id="UP000199310"/>
    </source>
</evidence>
<reference evidence="3" key="1">
    <citation type="submission" date="2016-10" db="EMBL/GenBank/DDBJ databases">
        <authorList>
            <person name="Varghese N."/>
            <person name="Submissions S."/>
        </authorList>
    </citation>
    <scope>NUCLEOTIDE SEQUENCE [LARGE SCALE GENOMIC DNA]</scope>
    <source>
        <strain evidence="3">DSM 3695</strain>
    </source>
</reference>
<dbReference type="NCBIfam" id="NF038065">
    <property type="entry name" value="Pr6Pr"/>
    <property type="match status" value="1"/>
</dbReference>
<feature type="transmembrane region" description="Helical" evidence="1">
    <location>
        <begin position="147"/>
        <end position="164"/>
    </location>
</feature>
<feature type="transmembrane region" description="Helical" evidence="1">
    <location>
        <begin position="12"/>
        <end position="34"/>
    </location>
</feature>